<dbReference type="EMBL" id="FNSN01000003">
    <property type="protein sequence ID" value="SEC08690.1"/>
    <property type="molecule type" value="Genomic_DNA"/>
</dbReference>
<organism evidence="1 2">
    <name type="scientific">Arthrobacter woluwensis</name>
    <dbReference type="NCBI Taxonomy" id="156980"/>
    <lineage>
        <taxon>Bacteria</taxon>
        <taxon>Bacillati</taxon>
        <taxon>Actinomycetota</taxon>
        <taxon>Actinomycetes</taxon>
        <taxon>Micrococcales</taxon>
        <taxon>Micrococcaceae</taxon>
        <taxon>Arthrobacter</taxon>
    </lineage>
</organism>
<dbReference type="AlphaFoldDB" id="A0A1H4PN08"/>
<protein>
    <submittedName>
        <fullName evidence="1">Uncharacterized protein</fullName>
    </submittedName>
</protein>
<dbReference type="Proteomes" id="UP000182652">
    <property type="component" value="Unassembled WGS sequence"/>
</dbReference>
<gene>
    <name evidence="1" type="ORF">SAMN04489745_2027</name>
</gene>
<evidence type="ECO:0000313" key="1">
    <source>
        <dbReference type="EMBL" id="SEC08690.1"/>
    </source>
</evidence>
<dbReference type="STRING" id="156980.SAMN04489745_2027"/>
<dbReference type="RefSeq" id="WP_066212295.1">
    <property type="nucleotide sequence ID" value="NZ_FNSN01000003.1"/>
</dbReference>
<evidence type="ECO:0000313" key="2">
    <source>
        <dbReference type="Proteomes" id="UP000182652"/>
    </source>
</evidence>
<reference evidence="1 2" key="1">
    <citation type="submission" date="2016-10" db="EMBL/GenBank/DDBJ databases">
        <authorList>
            <person name="de Groot N.N."/>
        </authorList>
    </citation>
    <scope>NUCLEOTIDE SEQUENCE [LARGE SCALE GENOMIC DNA]</scope>
    <source>
        <strain evidence="1 2">DSM 10495</strain>
    </source>
</reference>
<keyword evidence="2" id="KW-1185">Reference proteome</keyword>
<name>A0A1H4PN08_9MICC</name>
<sequence length="186" mass="20259">MNELLRAYRRDEDGVLSFREAWYEQEEGVVVVNHGVVGHVSKDDVQSVESDEAAVALLEAFSAQCAEDGFAEIPVEEQHWVVAQFALKTKGGTERDRYLERSAVAALTGHFAWRGLGVVDRSTIENGKLNIFLVSPEPSKAVKAVVSVAREADLDPTKLTVGVAPYSEPEALKRRHPAGAGAPFSL</sequence>
<accession>A0A1H4PN08</accession>
<proteinExistence type="predicted"/>